<sequence>MLSEDLTTRILAAVDAQFDAQLERTAELVATPSLRAGEEPAQDLIEQQLRDLGLDIDRWTIDSEELRAHPGFGKPTVDYSVMTNVVGTYRPREESGRSLILNGHIDVVPEGPEEQWSRSPWDSEIRDGWMYGRGAGDMKAGLIANLFAFDAIRKAGLELTGRVHLQSVVEEECTGNGSLAALLRGYTADAVIISEPEEDSLVRANVGVLWFTVRVSGNPTHPREMANGFNAIDAAYEVIGALRELEEEWNSQRGDHPYFEDLDHPINFNIGGISGGDWPSSVPAWCELRVRVATYPGTTADDAWAEIVRCVETAAAGSEGVHGSRPSFDVRLTPDGFYAEGYVLEPGSDAEALLEETHRAAFDRELTSFTTPGYLDGRVFVNYGDMPTLVYGPVSESIHGFDERVSIESVRRCTKSMALFIASWCGVREG</sequence>
<accession>A0A934QDI9</accession>
<dbReference type="Gene3D" id="3.30.70.360">
    <property type="match status" value="1"/>
</dbReference>
<comment type="caution">
    <text evidence="9">The sequence shown here is derived from an EMBL/GenBank/DDBJ whole genome shotgun (WGS) entry which is preliminary data.</text>
</comment>
<dbReference type="PANTHER" id="PTHR43808:SF25">
    <property type="entry name" value="PEPTIDASE M20 DIMERISATION DOMAIN-CONTAINING PROTEIN"/>
    <property type="match status" value="1"/>
</dbReference>
<dbReference type="InterPro" id="IPR011650">
    <property type="entry name" value="Peptidase_M20_dimer"/>
</dbReference>
<keyword evidence="5" id="KW-0378">Hydrolase</keyword>
<dbReference type="Gene3D" id="3.40.630.10">
    <property type="entry name" value="Zn peptidases"/>
    <property type="match status" value="1"/>
</dbReference>
<comment type="cofactor">
    <cofactor evidence="1">
        <name>Co(2+)</name>
        <dbReference type="ChEBI" id="CHEBI:48828"/>
    </cofactor>
</comment>
<dbReference type="RefSeq" id="WP_200132046.1">
    <property type="nucleotide sequence ID" value="NZ_JAEHOI010000006.1"/>
</dbReference>
<dbReference type="SUPFAM" id="SSF55031">
    <property type="entry name" value="Bacterial exopeptidase dimerisation domain"/>
    <property type="match status" value="1"/>
</dbReference>
<evidence type="ECO:0000256" key="6">
    <source>
        <dbReference type="ARBA" id="ARBA00022833"/>
    </source>
</evidence>
<dbReference type="SUPFAM" id="SSF53187">
    <property type="entry name" value="Zn-dependent exopeptidases"/>
    <property type="match status" value="1"/>
</dbReference>
<dbReference type="InterPro" id="IPR036264">
    <property type="entry name" value="Bact_exopeptidase_dim_dom"/>
</dbReference>
<reference evidence="9" key="1">
    <citation type="submission" date="2020-12" db="EMBL/GenBank/DDBJ databases">
        <title>Leucobacter sp. CAS2, isolated from Chromium sludge.</title>
        <authorList>
            <person name="Xu Z."/>
        </authorList>
    </citation>
    <scope>NUCLEOTIDE SEQUENCE</scope>
    <source>
        <strain evidence="9">CSA2</strain>
    </source>
</reference>
<dbReference type="InterPro" id="IPR002933">
    <property type="entry name" value="Peptidase_M20"/>
</dbReference>
<dbReference type="CDD" id="cd03895">
    <property type="entry name" value="M20_ArgE_DapE-like"/>
    <property type="match status" value="1"/>
</dbReference>
<dbReference type="Pfam" id="PF01546">
    <property type="entry name" value="Peptidase_M20"/>
    <property type="match status" value="1"/>
</dbReference>
<dbReference type="AlphaFoldDB" id="A0A934QDI9"/>
<evidence type="ECO:0000256" key="1">
    <source>
        <dbReference type="ARBA" id="ARBA00001941"/>
    </source>
</evidence>
<dbReference type="Proteomes" id="UP000618733">
    <property type="component" value="Unassembled WGS sequence"/>
</dbReference>
<gene>
    <name evidence="9" type="ORF">JD292_07065</name>
</gene>
<evidence type="ECO:0000313" key="10">
    <source>
        <dbReference type="Proteomes" id="UP000618733"/>
    </source>
</evidence>
<comment type="cofactor">
    <cofactor evidence="2">
        <name>Zn(2+)</name>
        <dbReference type="ChEBI" id="CHEBI:29105"/>
    </cofactor>
</comment>
<dbReference type="Pfam" id="PF07687">
    <property type="entry name" value="M20_dimer"/>
    <property type="match status" value="1"/>
</dbReference>
<dbReference type="GO" id="GO:0046872">
    <property type="term" value="F:metal ion binding"/>
    <property type="evidence" value="ECO:0007669"/>
    <property type="project" value="UniProtKB-KW"/>
</dbReference>
<keyword evidence="4" id="KW-0479">Metal-binding</keyword>
<dbReference type="PANTHER" id="PTHR43808">
    <property type="entry name" value="ACETYLORNITHINE DEACETYLASE"/>
    <property type="match status" value="1"/>
</dbReference>
<keyword evidence="6" id="KW-0862">Zinc</keyword>
<evidence type="ECO:0000313" key="9">
    <source>
        <dbReference type="EMBL" id="MBK0421831.1"/>
    </source>
</evidence>
<evidence type="ECO:0000256" key="3">
    <source>
        <dbReference type="ARBA" id="ARBA00006247"/>
    </source>
</evidence>
<feature type="domain" description="Peptidase M20 dimerisation" evidence="8">
    <location>
        <begin position="204"/>
        <end position="316"/>
    </location>
</feature>
<organism evidence="9 10">
    <name type="scientific">Leucobacter edaphi</name>
    <dbReference type="NCBI Taxonomy" id="2796472"/>
    <lineage>
        <taxon>Bacteria</taxon>
        <taxon>Bacillati</taxon>
        <taxon>Actinomycetota</taxon>
        <taxon>Actinomycetes</taxon>
        <taxon>Micrococcales</taxon>
        <taxon>Microbacteriaceae</taxon>
        <taxon>Leucobacter</taxon>
    </lineage>
</organism>
<keyword evidence="10" id="KW-1185">Reference proteome</keyword>
<evidence type="ECO:0000259" key="8">
    <source>
        <dbReference type="Pfam" id="PF07687"/>
    </source>
</evidence>
<keyword evidence="7" id="KW-0170">Cobalt</keyword>
<dbReference type="NCBIfam" id="NF005306">
    <property type="entry name" value="PRK06837.1"/>
    <property type="match status" value="1"/>
</dbReference>
<dbReference type="EMBL" id="JAEHOI010000006">
    <property type="protein sequence ID" value="MBK0421831.1"/>
    <property type="molecule type" value="Genomic_DNA"/>
</dbReference>
<protein>
    <submittedName>
        <fullName evidence="9">ArgE/DapE family deacylase</fullName>
    </submittedName>
</protein>
<comment type="similarity">
    <text evidence="3">Belongs to the peptidase M20A family.</text>
</comment>
<dbReference type="InterPro" id="IPR050072">
    <property type="entry name" value="Peptidase_M20A"/>
</dbReference>
<evidence type="ECO:0000256" key="4">
    <source>
        <dbReference type="ARBA" id="ARBA00022723"/>
    </source>
</evidence>
<dbReference type="GO" id="GO:0016787">
    <property type="term" value="F:hydrolase activity"/>
    <property type="evidence" value="ECO:0007669"/>
    <property type="project" value="UniProtKB-KW"/>
</dbReference>
<evidence type="ECO:0000256" key="7">
    <source>
        <dbReference type="ARBA" id="ARBA00023285"/>
    </source>
</evidence>
<dbReference type="NCBIfam" id="TIGR01910">
    <property type="entry name" value="DapE-ArgE"/>
    <property type="match status" value="1"/>
</dbReference>
<evidence type="ECO:0000256" key="2">
    <source>
        <dbReference type="ARBA" id="ARBA00001947"/>
    </source>
</evidence>
<dbReference type="InterPro" id="IPR033687">
    <property type="entry name" value="YodQ-like"/>
</dbReference>
<proteinExistence type="inferred from homology"/>
<dbReference type="InterPro" id="IPR010182">
    <property type="entry name" value="ArgE/DapE"/>
</dbReference>
<name>A0A934QDI9_9MICO</name>
<evidence type="ECO:0000256" key="5">
    <source>
        <dbReference type="ARBA" id="ARBA00022801"/>
    </source>
</evidence>